<keyword evidence="3" id="KW-1003">Cell membrane</keyword>
<feature type="transmembrane region" description="Helical" evidence="9">
    <location>
        <begin position="103"/>
        <end position="126"/>
    </location>
</feature>
<accession>A0A7Z0N636</accession>
<evidence type="ECO:0000256" key="8">
    <source>
        <dbReference type="ARBA" id="ARBA00038436"/>
    </source>
</evidence>
<comment type="subunit">
    <text evidence="9">The complex comprises the extracytoplasmic solute receptor protein and the two transmembrane proteins.</text>
</comment>
<evidence type="ECO:0000256" key="5">
    <source>
        <dbReference type="ARBA" id="ARBA00022692"/>
    </source>
</evidence>
<keyword evidence="12" id="KW-1185">Reference proteome</keyword>
<feature type="transmembrane region" description="Helical" evidence="9">
    <location>
        <begin position="49"/>
        <end position="82"/>
    </location>
</feature>
<evidence type="ECO:0000313" key="12">
    <source>
        <dbReference type="Proteomes" id="UP000520876"/>
    </source>
</evidence>
<dbReference type="InterPro" id="IPR055348">
    <property type="entry name" value="DctQ"/>
</dbReference>
<keyword evidence="7 9" id="KW-0472">Membrane</keyword>
<feature type="transmembrane region" description="Helical" evidence="9">
    <location>
        <begin position="12"/>
        <end position="37"/>
    </location>
</feature>
<keyword evidence="5 9" id="KW-0812">Transmembrane</keyword>
<reference evidence="11 12" key="1">
    <citation type="submission" date="2020-07" db="EMBL/GenBank/DDBJ databases">
        <title>Halomonas sp. QX-2 draft genome sequence.</title>
        <authorList>
            <person name="Qiu X."/>
        </authorList>
    </citation>
    <scope>NUCLEOTIDE SEQUENCE [LARGE SCALE GENOMIC DNA]</scope>
    <source>
        <strain evidence="11 12">QX-2</strain>
    </source>
</reference>
<evidence type="ECO:0000256" key="3">
    <source>
        <dbReference type="ARBA" id="ARBA00022475"/>
    </source>
</evidence>
<evidence type="ECO:0000256" key="7">
    <source>
        <dbReference type="ARBA" id="ARBA00023136"/>
    </source>
</evidence>
<dbReference type="AlphaFoldDB" id="A0A7Z0N636"/>
<name>A0A7Z0N636_9GAMM</name>
<dbReference type="InterPro" id="IPR007387">
    <property type="entry name" value="TRAP_DctQ"/>
</dbReference>
<keyword evidence="4 9" id="KW-0997">Cell inner membrane</keyword>
<feature type="transmembrane region" description="Helical" evidence="9">
    <location>
        <begin position="146"/>
        <end position="168"/>
    </location>
</feature>
<protein>
    <recommendedName>
        <fullName evidence="9">TRAP transporter small permease protein</fullName>
    </recommendedName>
</protein>
<evidence type="ECO:0000313" key="11">
    <source>
        <dbReference type="EMBL" id="NYT71981.1"/>
    </source>
</evidence>
<keyword evidence="6 9" id="KW-1133">Transmembrane helix</keyword>
<dbReference type="Pfam" id="PF04290">
    <property type="entry name" value="DctQ"/>
    <property type="match status" value="1"/>
</dbReference>
<comment type="subcellular location">
    <subcellularLocation>
        <location evidence="1 9">Cell inner membrane</location>
        <topology evidence="1 9">Multi-pass membrane protein</topology>
    </subcellularLocation>
</comment>
<evidence type="ECO:0000256" key="6">
    <source>
        <dbReference type="ARBA" id="ARBA00022989"/>
    </source>
</evidence>
<evidence type="ECO:0000256" key="9">
    <source>
        <dbReference type="RuleBase" id="RU369079"/>
    </source>
</evidence>
<organism evidence="11 12">
    <name type="scientific">Vreelandella sedimenti</name>
    <dbReference type="NCBI Taxonomy" id="2729618"/>
    <lineage>
        <taxon>Bacteria</taxon>
        <taxon>Pseudomonadati</taxon>
        <taxon>Pseudomonadota</taxon>
        <taxon>Gammaproteobacteria</taxon>
        <taxon>Oceanospirillales</taxon>
        <taxon>Halomonadaceae</taxon>
        <taxon>Vreelandella</taxon>
    </lineage>
</organism>
<dbReference type="EMBL" id="JACCGK010000004">
    <property type="protein sequence ID" value="NYT71981.1"/>
    <property type="molecule type" value="Genomic_DNA"/>
</dbReference>
<dbReference type="GO" id="GO:0022857">
    <property type="term" value="F:transmembrane transporter activity"/>
    <property type="evidence" value="ECO:0007669"/>
    <property type="project" value="UniProtKB-UniRule"/>
</dbReference>
<dbReference type="GO" id="GO:0005886">
    <property type="term" value="C:plasma membrane"/>
    <property type="evidence" value="ECO:0007669"/>
    <property type="project" value="UniProtKB-SubCell"/>
</dbReference>
<dbReference type="RefSeq" id="WP_180090978.1">
    <property type="nucleotide sequence ID" value="NZ_CAXAZJ010000006.1"/>
</dbReference>
<gene>
    <name evidence="11" type="ORF">HZU72_06000</name>
</gene>
<comment type="similarity">
    <text evidence="8 9">Belongs to the TRAP transporter small permease family.</text>
</comment>
<feature type="domain" description="Tripartite ATP-independent periplasmic transporters DctQ component" evidence="10">
    <location>
        <begin position="64"/>
        <end position="169"/>
    </location>
</feature>
<dbReference type="PANTHER" id="PTHR35011">
    <property type="entry name" value="2,3-DIKETO-L-GULONATE TRAP TRANSPORTER SMALL PERMEASE PROTEIN YIAM"/>
    <property type="match status" value="1"/>
</dbReference>
<evidence type="ECO:0000259" key="10">
    <source>
        <dbReference type="Pfam" id="PF04290"/>
    </source>
</evidence>
<proteinExistence type="inferred from homology"/>
<comment type="function">
    <text evidence="9">Part of the tripartite ATP-independent periplasmic (TRAP) transport system.</text>
</comment>
<sequence>MHAVKTRLCESILNLCGLCLLLIAFVIGAGVLMHLFGVSQLIAFETPHWLVGGAITFNSLMGLQVLLFAVAIMMAIAPVLLLDRHVRVDVFHSRLSARYRHAIDIVGHALFGIPFFALLLLPAYRFVERAYLTSERSTDGGLTDIYVIKATLPIGITLFLAVLVYLLVKRTWLFMSGSSDHA</sequence>
<evidence type="ECO:0000256" key="1">
    <source>
        <dbReference type="ARBA" id="ARBA00004429"/>
    </source>
</evidence>
<evidence type="ECO:0000256" key="4">
    <source>
        <dbReference type="ARBA" id="ARBA00022519"/>
    </source>
</evidence>
<comment type="caution">
    <text evidence="11">The sequence shown here is derived from an EMBL/GenBank/DDBJ whole genome shotgun (WGS) entry which is preliminary data.</text>
</comment>
<dbReference type="PANTHER" id="PTHR35011:SF4">
    <property type="entry name" value="SLL1102 PROTEIN"/>
    <property type="match status" value="1"/>
</dbReference>
<evidence type="ECO:0000256" key="2">
    <source>
        <dbReference type="ARBA" id="ARBA00022448"/>
    </source>
</evidence>
<keyword evidence="2 9" id="KW-0813">Transport</keyword>
<dbReference type="Proteomes" id="UP000520876">
    <property type="component" value="Unassembled WGS sequence"/>
</dbReference>